<dbReference type="Pfam" id="PF00589">
    <property type="entry name" value="Phage_integrase"/>
    <property type="match status" value="1"/>
</dbReference>
<dbReference type="Proteomes" id="UP000052946">
    <property type="component" value="Unassembled WGS sequence"/>
</dbReference>
<dbReference type="InterPro" id="IPR002104">
    <property type="entry name" value="Integrase_catalytic"/>
</dbReference>
<dbReference type="AlphaFoldDB" id="A0A0U9HF73"/>
<proteinExistence type="predicted"/>
<accession>A0A0U9HF73</accession>
<dbReference type="GO" id="GO:0006310">
    <property type="term" value="P:DNA recombination"/>
    <property type="evidence" value="ECO:0007669"/>
    <property type="project" value="UniProtKB-KW"/>
</dbReference>
<dbReference type="InterPro" id="IPR013762">
    <property type="entry name" value="Integrase-like_cat_sf"/>
</dbReference>
<evidence type="ECO:0000313" key="4">
    <source>
        <dbReference type="Proteomes" id="UP000052946"/>
    </source>
</evidence>
<gene>
    <name evidence="3" type="ORF">OPHB3_2664</name>
</gene>
<keyword evidence="1" id="KW-0233">DNA recombination</keyword>
<dbReference type="InterPro" id="IPR011010">
    <property type="entry name" value="DNA_brk_join_enz"/>
</dbReference>
<dbReference type="Gene3D" id="1.10.443.10">
    <property type="entry name" value="Intergrase catalytic core"/>
    <property type="match status" value="1"/>
</dbReference>
<dbReference type="EMBL" id="BBXV01000032">
    <property type="protein sequence ID" value="GAQ18708.1"/>
    <property type="molecule type" value="Genomic_DNA"/>
</dbReference>
<reference evidence="3 4" key="2">
    <citation type="journal article" date="2016" name="Genome Announc.">
        <title>Draft Genome Sequence of Oceanobacillus picturae Heshi-B3, Isolated from Fermented Rice Bran in a Traditional Japanese Seafood Dish.</title>
        <authorList>
            <person name="Akuzawa S."/>
            <person name="Nagaoka J."/>
            <person name="Kanekatsu M."/>
            <person name="Kanesaki Y."/>
            <person name="Suzuki T."/>
        </authorList>
    </citation>
    <scope>NUCLEOTIDE SEQUENCE [LARGE SCALE GENOMIC DNA]</scope>
    <source>
        <strain evidence="3 4">Heshi-B3</strain>
    </source>
</reference>
<organism evidence="3 4">
    <name type="scientific">Oceanobacillus picturae</name>
    <dbReference type="NCBI Taxonomy" id="171693"/>
    <lineage>
        <taxon>Bacteria</taxon>
        <taxon>Bacillati</taxon>
        <taxon>Bacillota</taxon>
        <taxon>Bacilli</taxon>
        <taxon>Bacillales</taxon>
        <taxon>Bacillaceae</taxon>
        <taxon>Oceanobacillus</taxon>
    </lineage>
</organism>
<dbReference type="OrthoDB" id="568347at2"/>
<sequence length="725" mass="85861">MATIKLVEIIGTTRYIVSVNDTNVKINLWKGGYDKLEKFIQECEKVLLEKDFQKISRFLVEYGPNAPSTFCILSEFVFKNHFMTCFSEFGKTFMEQGRHFFAIKFCNLINPKGSKQLRTAYKSLFETAEQYFDCQIVFVELKNAFNHCSIKRVHKIYRALHSTRFYNVTKKLEHEFESYLHHCLLKLLESNQGINYTRLHKYAISPAVISFNNQNQELQKIFTRILTDNFEKNKKIKMNLGETYWVLPYNDLQLKRIKTFDFIDFIPILRNETQWYLLYWHKKGESAKSLARRFFNIKRIMLALQRLSPNWTSFLNVSYVEVLQVFDVLSQTRTSTNKKKYKLKTIQSSISEARILFDWLKNKDKKEGLNNPFRRLRLHNIDSFVENSHYMPEEIIDQITKVIHECPVYVQRMWLIMMNTGMRVSEVIGLEENCLVFKEKENTYYLTYLPYKVLKQRRKLGLDDYQDIPITSKETVNIIKQQIAETNELRRVGKTRYIFIMYAYKTVKELVTRPSGPNVIRSINNCIERHQIKDSKGNIWHYTNQQCRKTLAVRLLSEGHSVHDVGEVLGHMEEKTTRKYYQDVDAVKIAELDRQLFEELFTTIDETVLKAFSPSELEQIKQEIMIGARETPEGHGSCLKHVSFGPCKKRSCVGCSLLLTGPQKLPKWKKLYAEQKAYIEDMIETMKNQNITDYKNYRDYQAEQHLLELYEDTINKLEKFVKERI</sequence>
<dbReference type="PROSITE" id="PS51898">
    <property type="entry name" value="TYR_RECOMBINASE"/>
    <property type="match status" value="1"/>
</dbReference>
<evidence type="ECO:0000259" key="2">
    <source>
        <dbReference type="PROSITE" id="PS51898"/>
    </source>
</evidence>
<protein>
    <submittedName>
        <fullName evidence="3">Transposition regulatory protein TnpB</fullName>
    </submittedName>
</protein>
<evidence type="ECO:0000313" key="3">
    <source>
        <dbReference type="EMBL" id="GAQ18708.1"/>
    </source>
</evidence>
<dbReference type="SUPFAM" id="SSF56349">
    <property type="entry name" value="DNA breaking-rejoining enzymes"/>
    <property type="match status" value="1"/>
</dbReference>
<name>A0A0U9HF73_9BACI</name>
<dbReference type="GO" id="GO:0003677">
    <property type="term" value="F:DNA binding"/>
    <property type="evidence" value="ECO:0007669"/>
    <property type="project" value="InterPro"/>
</dbReference>
<dbReference type="RefSeq" id="WP_058950633.1">
    <property type="nucleotide sequence ID" value="NZ_BBXV01000032.1"/>
</dbReference>
<comment type="caution">
    <text evidence="3">The sequence shown here is derived from an EMBL/GenBank/DDBJ whole genome shotgun (WGS) entry which is preliminary data.</text>
</comment>
<reference evidence="4" key="1">
    <citation type="submission" date="2015-07" db="EMBL/GenBank/DDBJ databases">
        <title>Draft Genome Sequence of Oceanobacillus picturae Heshi-B3 that Was Isolated from Fermented Rice Bran with Aging Salted Mackerel, Which Was Named Heshiko as Traditional Fermented Seafood in Japan.</title>
        <authorList>
            <person name="Akuzawa S."/>
            <person name="Nakagawa J."/>
            <person name="Kanekatsu T."/>
            <person name="Kanesaki Y."/>
            <person name="Suzuki T."/>
        </authorList>
    </citation>
    <scope>NUCLEOTIDE SEQUENCE [LARGE SCALE GENOMIC DNA]</scope>
    <source>
        <strain evidence="4">Heshi-B3</strain>
    </source>
</reference>
<feature type="domain" description="Tyr recombinase" evidence="2">
    <location>
        <begin position="386"/>
        <end position="594"/>
    </location>
</feature>
<dbReference type="GO" id="GO:0015074">
    <property type="term" value="P:DNA integration"/>
    <property type="evidence" value="ECO:0007669"/>
    <property type="project" value="InterPro"/>
</dbReference>
<dbReference type="CDD" id="cd00397">
    <property type="entry name" value="DNA_BRE_C"/>
    <property type="match status" value="1"/>
</dbReference>
<evidence type="ECO:0000256" key="1">
    <source>
        <dbReference type="ARBA" id="ARBA00023172"/>
    </source>
</evidence>